<evidence type="ECO:0000313" key="1">
    <source>
        <dbReference type="EMBL" id="KAH7040270.1"/>
    </source>
</evidence>
<organism evidence="1 2">
    <name type="scientific">Microdochium trichocladiopsis</name>
    <dbReference type="NCBI Taxonomy" id="1682393"/>
    <lineage>
        <taxon>Eukaryota</taxon>
        <taxon>Fungi</taxon>
        <taxon>Dikarya</taxon>
        <taxon>Ascomycota</taxon>
        <taxon>Pezizomycotina</taxon>
        <taxon>Sordariomycetes</taxon>
        <taxon>Xylariomycetidae</taxon>
        <taxon>Xylariales</taxon>
        <taxon>Microdochiaceae</taxon>
        <taxon>Microdochium</taxon>
    </lineage>
</organism>
<dbReference type="GeneID" id="70191949"/>
<dbReference type="Proteomes" id="UP000756346">
    <property type="component" value="Unassembled WGS sequence"/>
</dbReference>
<gene>
    <name evidence="1" type="ORF">B0I36DRAFT_426757</name>
</gene>
<evidence type="ECO:0000313" key="2">
    <source>
        <dbReference type="Proteomes" id="UP000756346"/>
    </source>
</evidence>
<name>A0A9P8YJP1_9PEZI</name>
<reference evidence="1" key="1">
    <citation type="journal article" date="2021" name="Nat. Commun.">
        <title>Genetic determinants of endophytism in the Arabidopsis root mycobiome.</title>
        <authorList>
            <person name="Mesny F."/>
            <person name="Miyauchi S."/>
            <person name="Thiergart T."/>
            <person name="Pickel B."/>
            <person name="Atanasova L."/>
            <person name="Karlsson M."/>
            <person name="Huettel B."/>
            <person name="Barry K.W."/>
            <person name="Haridas S."/>
            <person name="Chen C."/>
            <person name="Bauer D."/>
            <person name="Andreopoulos W."/>
            <person name="Pangilinan J."/>
            <person name="LaButti K."/>
            <person name="Riley R."/>
            <person name="Lipzen A."/>
            <person name="Clum A."/>
            <person name="Drula E."/>
            <person name="Henrissat B."/>
            <person name="Kohler A."/>
            <person name="Grigoriev I.V."/>
            <person name="Martin F.M."/>
            <person name="Hacquard S."/>
        </authorList>
    </citation>
    <scope>NUCLEOTIDE SEQUENCE</scope>
    <source>
        <strain evidence="1">MPI-CAGE-CH-0230</strain>
    </source>
</reference>
<dbReference type="RefSeq" id="XP_046018325.1">
    <property type="nucleotide sequence ID" value="XM_046162403.1"/>
</dbReference>
<comment type="caution">
    <text evidence="1">The sequence shown here is derived from an EMBL/GenBank/DDBJ whole genome shotgun (WGS) entry which is preliminary data.</text>
</comment>
<accession>A0A9P8YJP1</accession>
<dbReference type="EMBL" id="JAGTJQ010000001">
    <property type="protein sequence ID" value="KAH7040270.1"/>
    <property type="molecule type" value="Genomic_DNA"/>
</dbReference>
<proteinExistence type="predicted"/>
<protein>
    <submittedName>
        <fullName evidence="1">Uncharacterized protein</fullName>
    </submittedName>
</protein>
<sequence length="235" mass="26313">MLSQDLIHLNSVARRIAIPQIRVVHKTVHARSPDAIWTFLAGPTRPARKYPRESHFRCDWPRSARLSDFSEIAVLAVGLRTRFQIPKYAARVLHGKPPAIGNPASDVRKIALQVRNSPTGIQVLRATTCPPSAKSASHMDGAVYQNSPQLAFRFTHPVWQRLVIRPRHLAPRPSFPHLSLPSAEPPLLENELPISAHVQADASAMPVFFGLRELRTTLSHGVQIESQENCYFWVA</sequence>
<keyword evidence="2" id="KW-1185">Reference proteome</keyword>
<dbReference type="AlphaFoldDB" id="A0A9P8YJP1"/>